<reference evidence="1" key="1">
    <citation type="submission" date="2022-12" db="EMBL/GenBank/DDBJ databases">
        <authorList>
            <person name="Alioto T."/>
            <person name="Alioto T."/>
            <person name="Gomez Garrido J."/>
        </authorList>
    </citation>
    <scope>NUCLEOTIDE SEQUENCE</scope>
</reference>
<name>A0AA35PKE2_9SAUR</name>
<organism evidence="1 2">
    <name type="scientific">Podarcis lilfordi</name>
    <name type="common">Lilford's wall lizard</name>
    <dbReference type="NCBI Taxonomy" id="74358"/>
    <lineage>
        <taxon>Eukaryota</taxon>
        <taxon>Metazoa</taxon>
        <taxon>Chordata</taxon>
        <taxon>Craniata</taxon>
        <taxon>Vertebrata</taxon>
        <taxon>Euteleostomi</taxon>
        <taxon>Lepidosauria</taxon>
        <taxon>Squamata</taxon>
        <taxon>Bifurcata</taxon>
        <taxon>Unidentata</taxon>
        <taxon>Episquamata</taxon>
        <taxon>Laterata</taxon>
        <taxon>Lacertibaenia</taxon>
        <taxon>Lacertidae</taxon>
        <taxon>Podarcis</taxon>
    </lineage>
</organism>
<dbReference type="AlphaFoldDB" id="A0AA35PKE2"/>
<protein>
    <submittedName>
        <fullName evidence="1">Uncharacterized protein</fullName>
    </submittedName>
</protein>
<proteinExistence type="predicted"/>
<accession>A0AA35PKE2</accession>
<keyword evidence="2" id="KW-1185">Reference proteome</keyword>
<dbReference type="Proteomes" id="UP001178461">
    <property type="component" value="Chromosome 14"/>
</dbReference>
<gene>
    <name evidence="1" type="ORF">PODLI_1B017256</name>
</gene>
<evidence type="ECO:0000313" key="2">
    <source>
        <dbReference type="Proteomes" id="UP001178461"/>
    </source>
</evidence>
<sequence length="185" mass="20261">MVSQPGRPLDGNMYCFTYRISEVSCMGGGAPAHSAELGLGPITSAPKALPLQHHCSLEGERVASDRVPGFKTDLPVAKRPESRITSSCRTEPRYGLFKTKTTDTTAKPPAVLSSQHLFVRILLLLPPLPTNICPKNLSQFEVTFSLKRSTCSRWGGGRGGRERRSYGEKASQCWLLTPDSYLPAR</sequence>
<evidence type="ECO:0000313" key="1">
    <source>
        <dbReference type="EMBL" id="CAI5792206.1"/>
    </source>
</evidence>
<dbReference type="EMBL" id="OX395139">
    <property type="protein sequence ID" value="CAI5792206.1"/>
    <property type="molecule type" value="Genomic_DNA"/>
</dbReference>